<organism evidence="2 3">
    <name type="scientific">Bionectria ochroleuca</name>
    <name type="common">Gliocladium roseum</name>
    <dbReference type="NCBI Taxonomy" id="29856"/>
    <lineage>
        <taxon>Eukaryota</taxon>
        <taxon>Fungi</taxon>
        <taxon>Dikarya</taxon>
        <taxon>Ascomycota</taxon>
        <taxon>Pezizomycotina</taxon>
        <taxon>Sordariomycetes</taxon>
        <taxon>Hypocreomycetidae</taxon>
        <taxon>Hypocreales</taxon>
        <taxon>Bionectriaceae</taxon>
        <taxon>Clonostachys</taxon>
    </lineage>
</organism>
<dbReference type="AlphaFoldDB" id="A0A8H7TTM2"/>
<evidence type="ECO:0000313" key="3">
    <source>
        <dbReference type="Proteomes" id="UP000616885"/>
    </source>
</evidence>
<dbReference type="GO" id="GO:0005524">
    <property type="term" value="F:ATP binding"/>
    <property type="evidence" value="ECO:0007669"/>
    <property type="project" value="InterPro"/>
</dbReference>
<dbReference type="EMBL" id="JADCTT010000003">
    <property type="protein sequence ID" value="KAF9755943.1"/>
    <property type="molecule type" value="Genomic_DNA"/>
</dbReference>
<dbReference type="GO" id="GO:0004672">
    <property type="term" value="F:protein kinase activity"/>
    <property type="evidence" value="ECO:0007669"/>
    <property type="project" value="InterPro"/>
</dbReference>
<dbReference type="Gene3D" id="1.10.510.10">
    <property type="entry name" value="Transferase(Phosphotransferase) domain 1"/>
    <property type="match status" value="1"/>
</dbReference>
<accession>A0A8H7TTM2</accession>
<proteinExistence type="predicted"/>
<dbReference type="InterPro" id="IPR000719">
    <property type="entry name" value="Prot_kinase_dom"/>
</dbReference>
<reference evidence="2" key="1">
    <citation type="submission" date="2020-10" db="EMBL/GenBank/DDBJ databases">
        <title>High-Quality Genome Resource of Clonostachys rosea strain S41 by Oxford Nanopore Long-Read Sequencing.</title>
        <authorList>
            <person name="Wang H."/>
        </authorList>
    </citation>
    <scope>NUCLEOTIDE SEQUENCE</scope>
    <source>
        <strain evidence="2">S41</strain>
    </source>
</reference>
<sequence length="153" mass="17408">MPLKVDHSLLMLGSAAYVASWYSVDTLGSRRFDKRVIGMLLSYIKPKRRGILGTLQYVAYEEQSRKHFRRWVNDLNNILGGVHKAGCIWGDAKPENVLVDDEDNVRLIDFGGGYTDGWVEEEQHGTQRGDLEAMEKIRQWLEQLGEAPTITLS</sequence>
<evidence type="ECO:0000313" key="2">
    <source>
        <dbReference type="EMBL" id="KAF9755943.1"/>
    </source>
</evidence>
<protein>
    <recommendedName>
        <fullName evidence="1">Protein kinase domain-containing protein</fullName>
    </recommendedName>
</protein>
<gene>
    <name evidence="2" type="ORF">IM811_011384</name>
</gene>
<feature type="domain" description="Protein kinase" evidence="1">
    <location>
        <begin position="1"/>
        <end position="153"/>
    </location>
</feature>
<dbReference type="InterPro" id="IPR011009">
    <property type="entry name" value="Kinase-like_dom_sf"/>
</dbReference>
<dbReference type="Proteomes" id="UP000616885">
    <property type="component" value="Unassembled WGS sequence"/>
</dbReference>
<comment type="caution">
    <text evidence="2">The sequence shown here is derived from an EMBL/GenBank/DDBJ whole genome shotgun (WGS) entry which is preliminary data.</text>
</comment>
<dbReference type="PROSITE" id="PS50011">
    <property type="entry name" value="PROTEIN_KINASE_DOM"/>
    <property type="match status" value="1"/>
</dbReference>
<evidence type="ECO:0000259" key="1">
    <source>
        <dbReference type="PROSITE" id="PS50011"/>
    </source>
</evidence>
<dbReference type="SUPFAM" id="SSF56112">
    <property type="entry name" value="Protein kinase-like (PK-like)"/>
    <property type="match status" value="1"/>
</dbReference>
<name>A0A8H7TTM2_BIOOC</name>